<name>A0A1S7LIH4_MAGMO</name>
<sequence>MSSRDQMKRTPLSRWLLYLLLAGVIGTSVVVGRGLYGSASVGGGGDYSAAFLILLYVNLFLVLTLGFLVIRNLSRLWLDRRRRLAGSQLRTRMVALFVALSLFPTLIITLLSVELLNKGVDSWFSDQVSQALDRSLEVSRALYRENHRTVRHDVEDMARNRLVGANFTLQGAEATAAVLEVERQVRGLDEIAIIRANGTRVTKVGDLPQDPPPDLSILKEGSTRAIVMTNDIGTLVRAYVRLGPDFYLTAGRSIDRQILDHLETIESTYVDYNKMRAAHGLLKGSHTITLILITLLLLLAAVWSGFRISETITEPITDLVVGTRKVADGDLSVNLPVTGDDELATLMASFNAMTQRLEENQQALQDSNNLLEDRRRFMAAIVGNISSGVISVNREGAITLMNPATGSLLGIDPTDATNRHFEEVLPEPVLKPLLSMLDTALTLDEQSGEGSAELSVQIILGDTDRPRTLLARLSVPDPTTTGFIATFDDLTGVVIAQRSRAWSDVARRIAHEIKNPLTPIQLWSQRMRRRYLKPELAEATDWKVLDEGTESIIQQVDELRVLVDEFSTFARLPQPDMKKGDLSATLRESLTLHDAEFHNVTVVTEVADEIPHFPFDRAQIKQVITNLISNAVAAMEEHRALPAYSQAPKGSDRLVIRAFVAENGRGIYIQVEDNGPGIPPESRDRIFEPYFTTKKKGTGLGLPIVKKIVEDHGGRLWVKNPERGGTLMELFLPLTGPRPTGVAESSDDHERVLMP</sequence>
<feature type="transmembrane region" description="Helical" evidence="14">
    <location>
        <begin position="48"/>
        <end position="70"/>
    </location>
</feature>
<dbReference type="InterPro" id="IPR035965">
    <property type="entry name" value="PAS-like_dom_sf"/>
</dbReference>
<evidence type="ECO:0000259" key="17">
    <source>
        <dbReference type="PROSITE" id="PS50885"/>
    </source>
</evidence>
<evidence type="ECO:0000256" key="11">
    <source>
        <dbReference type="ARBA" id="ARBA00022989"/>
    </source>
</evidence>
<dbReference type="GO" id="GO:0005886">
    <property type="term" value="C:plasma membrane"/>
    <property type="evidence" value="ECO:0007669"/>
    <property type="project" value="UniProtKB-SubCell"/>
</dbReference>
<dbReference type="InterPro" id="IPR005467">
    <property type="entry name" value="His_kinase_dom"/>
</dbReference>
<dbReference type="SMART" id="SM00304">
    <property type="entry name" value="HAMP"/>
    <property type="match status" value="1"/>
</dbReference>
<evidence type="ECO:0000256" key="3">
    <source>
        <dbReference type="ARBA" id="ARBA00012438"/>
    </source>
</evidence>
<evidence type="ECO:0000256" key="2">
    <source>
        <dbReference type="ARBA" id="ARBA00004651"/>
    </source>
</evidence>
<dbReference type="Pfam" id="PF02518">
    <property type="entry name" value="HATPase_c"/>
    <property type="match status" value="1"/>
</dbReference>
<dbReference type="Pfam" id="PF00989">
    <property type="entry name" value="PAS"/>
    <property type="match status" value="1"/>
</dbReference>
<dbReference type="InterPro" id="IPR013767">
    <property type="entry name" value="PAS_fold"/>
</dbReference>
<gene>
    <name evidence="18" type="ORF">MAGMO_2617</name>
</gene>
<evidence type="ECO:0000256" key="5">
    <source>
        <dbReference type="ARBA" id="ARBA00022553"/>
    </source>
</evidence>
<evidence type="ECO:0000256" key="4">
    <source>
        <dbReference type="ARBA" id="ARBA00022475"/>
    </source>
</evidence>
<dbReference type="SMART" id="SM00387">
    <property type="entry name" value="HATPase_c"/>
    <property type="match status" value="1"/>
</dbReference>
<keyword evidence="5" id="KW-0597">Phosphoprotein</keyword>
<dbReference type="InterPro" id="IPR003660">
    <property type="entry name" value="HAMP_dom"/>
</dbReference>
<dbReference type="Gene3D" id="3.30.565.10">
    <property type="entry name" value="Histidine kinase-like ATPase, C-terminal domain"/>
    <property type="match status" value="1"/>
</dbReference>
<dbReference type="PIRSF" id="PIRSF037532">
    <property type="entry name" value="STHK_NtrY"/>
    <property type="match status" value="1"/>
</dbReference>
<feature type="transmembrane region" description="Helical" evidence="14">
    <location>
        <begin position="12"/>
        <end position="36"/>
    </location>
</feature>
<accession>A0A1S7LIH4</accession>
<evidence type="ECO:0000256" key="14">
    <source>
        <dbReference type="SAM" id="Phobius"/>
    </source>
</evidence>
<evidence type="ECO:0000313" key="18">
    <source>
        <dbReference type="EMBL" id="CRH06772.1"/>
    </source>
</evidence>
<dbReference type="PANTHER" id="PTHR43065">
    <property type="entry name" value="SENSOR HISTIDINE KINASE"/>
    <property type="match status" value="1"/>
</dbReference>
<dbReference type="InterPro" id="IPR003594">
    <property type="entry name" value="HATPase_dom"/>
</dbReference>
<dbReference type="CDD" id="cd00082">
    <property type="entry name" value="HisKA"/>
    <property type="match status" value="1"/>
</dbReference>
<dbReference type="InterPro" id="IPR003661">
    <property type="entry name" value="HisK_dim/P_dom"/>
</dbReference>
<dbReference type="EC" id="2.7.13.3" evidence="3"/>
<dbReference type="Pfam" id="PF19312">
    <property type="entry name" value="NtrY_N"/>
    <property type="match status" value="1"/>
</dbReference>
<keyword evidence="7 14" id="KW-0812">Transmembrane</keyword>
<evidence type="ECO:0000256" key="1">
    <source>
        <dbReference type="ARBA" id="ARBA00000085"/>
    </source>
</evidence>
<evidence type="ECO:0000256" key="8">
    <source>
        <dbReference type="ARBA" id="ARBA00022741"/>
    </source>
</evidence>
<keyword evidence="9 18" id="KW-0418">Kinase</keyword>
<feature type="domain" description="HAMP" evidence="17">
    <location>
        <begin position="310"/>
        <end position="362"/>
    </location>
</feature>
<dbReference type="GO" id="GO:0006355">
    <property type="term" value="P:regulation of DNA-templated transcription"/>
    <property type="evidence" value="ECO:0007669"/>
    <property type="project" value="InterPro"/>
</dbReference>
<dbReference type="InterPro" id="IPR045671">
    <property type="entry name" value="NtrY-like_N"/>
</dbReference>
<dbReference type="GO" id="GO:0000155">
    <property type="term" value="F:phosphorelay sensor kinase activity"/>
    <property type="evidence" value="ECO:0007669"/>
    <property type="project" value="InterPro"/>
</dbReference>
<dbReference type="CDD" id="cd00130">
    <property type="entry name" value="PAS"/>
    <property type="match status" value="1"/>
</dbReference>
<dbReference type="GO" id="GO:0005524">
    <property type="term" value="F:ATP binding"/>
    <property type="evidence" value="ECO:0007669"/>
    <property type="project" value="UniProtKB-KW"/>
</dbReference>
<feature type="domain" description="PAS" evidence="16">
    <location>
        <begin position="374"/>
        <end position="444"/>
    </location>
</feature>
<evidence type="ECO:0000256" key="7">
    <source>
        <dbReference type="ARBA" id="ARBA00022692"/>
    </source>
</evidence>
<dbReference type="Gene3D" id="3.30.450.20">
    <property type="entry name" value="PAS domain"/>
    <property type="match status" value="1"/>
</dbReference>
<dbReference type="Gene3D" id="1.10.287.130">
    <property type="match status" value="1"/>
</dbReference>
<dbReference type="InterPro" id="IPR004358">
    <property type="entry name" value="Sig_transdc_His_kin-like_C"/>
</dbReference>
<dbReference type="SUPFAM" id="SSF55785">
    <property type="entry name" value="PYP-like sensor domain (PAS domain)"/>
    <property type="match status" value="1"/>
</dbReference>
<dbReference type="SMART" id="SM00091">
    <property type="entry name" value="PAS"/>
    <property type="match status" value="1"/>
</dbReference>
<dbReference type="SUPFAM" id="SSF55874">
    <property type="entry name" value="ATPase domain of HSP90 chaperone/DNA topoisomerase II/histidine kinase"/>
    <property type="match status" value="1"/>
</dbReference>
<evidence type="ECO:0000256" key="6">
    <source>
        <dbReference type="ARBA" id="ARBA00022679"/>
    </source>
</evidence>
<evidence type="ECO:0000259" key="15">
    <source>
        <dbReference type="PROSITE" id="PS50109"/>
    </source>
</evidence>
<dbReference type="PROSITE" id="PS50112">
    <property type="entry name" value="PAS"/>
    <property type="match status" value="1"/>
</dbReference>
<dbReference type="InterPro" id="IPR036097">
    <property type="entry name" value="HisK_dim/P_sf"/>
</dbReference>
<dbReference type="PRINTS" id="PR00344">
    <property type="entry name" value="BCTRLSENSOR"/>
</dbReference>
<dbReference type="Pfam" id="PF00512">
    <property type="entry name" value="HisKA"/>
    <property type="match status" value="1"/>
</dbReference>
<reference evidence="18" key="1">
    <citation type="submission" date="2015-04" db="EMBL/GenBank/DDBJ databases">
        <authorList>
            <person name="Syromyatnikov M.Y."/>
            <person name="Popov V.N."/>
        </authorList>
    </citation>
    <scope>NUCLEOTIDE SEQUENCE</scope>
    <source>
        <strain evidence="18">MO-1</strain>
    </source>
</reference>
<dbReference type="InterPro" id="IPR000014">
    <property type="entry name" value="PAS"/>
</dbReference>
<proteinExistence type="predicted"/>
<keyword evidence="11 14" id="KW-1133">Transmembrane helix</keyword>
<keyword evidence="4" id="KW-1003">Cell membrane</keyword>
<evidence type="ECO:0000256" key="12">
    <source>
        <dbReference type="ARBA" id="ARBA00023012"/>
    </source>
</evidence>
<dbReference type="SUPFAM" id="SSF158472">
    <property type="entry name" value="HAMP domain-like"/>
    <property type="match status" value="1"/>
</dbReference>
<dbReference type="PANTHER" id="PTHR43065:SF42">
    <property type="entry name" value="TWO-COMPONENT SENSOR PPRA"/>
    <property type="match status" value="1"/>
</dbReference>
<dbReference type="InterPro" id="IPR036890">
    <property type="entry name" value="HATPase_C_sf"/>
</dbReference>
<keyword evidence="13 14" id="KW-0472">Membrane</keyword>
<dbReference type="EMBL" id="LO017727">
    <property type="protein sequence ID" value="CRH06772.1"/>
    <property type="molecule type" value="Genomic_DNA"/>
</dbReference>
<evidence type="ECO:0000256" key="13">
    <source>
        <dbReference type="ARBA" id="ARBA00023136"/>
    </source>
</evidence>
<dbReference type="CDD" id="cd06225">
    <property type="entry name" value="HAMP"/>
    <property type="match status" value="1"/>
</dbReference>
<dbReference type="InterPro" id="IPR017232">
    <property type="entry name" value="NtrY"/>
</dbReference>
<dbReference type="Gene3D" id="6.10.340.10">
    <property type="match status" value="1"/>
</dbReference>
<dbReference type="SUPFAM" id="SSF47384">
    <property type="entry name" value="Homodimeric domain of signal transducing histidine kinase"/>
    <property type="match status" value="1"/>
</dbReference>
<dbReference type="AlphaFoldDB" id="A0A1S7LIH4"/>
<protein>
    <recommendedName>
        <fullName evidence="3">histidine kinase</fullName>
        <ecNumber evidence="3">2.7.13.3</ecNumber>
    </recommendedName>
</protein>
<dbReference type="Pfam" id="PF00672">
    <property type="entry name" value="HAMP"/>
    <property type="match status" value="1"/>
</dbReference>
<feature type="domain" description="Histidine kinase" evidence="15">
    <location>
        <begin position="508"/>
        <end position="736"/>
    </location>
</feature>
<keyword evidence="12" id="KW-0902">Two-component regulatory system</keyword>
<keyword evidence="10" id="KW-0067">ATP-binding</keyword>
<comment type="catalytic activity">
    <reaction evidence="1">
        <text>ATP + protein L-histidine = ADP + protein N-phospho-L-histidine.</text>
        <dbReference type="EC" id="2.7.13.3"/>
    </reaction>
</comment>
<feature type="transmembrane region" description="Helical" evidence="14">
    <location>
        <begin position="91"/>
        <end position="113"/>
    </location>
</feature>
<comment type="subcellular location">
    <subcellularLocation>
        <location evidence="2">Cell membrane</location>
        <topology evidence="2">Multi-pass membrane protein</topology>
    </subcellularLocation>
</comment>
<evidence type="ECO:0000256" key="9">
    <source>
        <dbReference type="ARBA" id="ARBA00022777"/>
    </source>
</evidence>
<organism evidence="18">
    <name type="scientific">Magnetococcus massalia (strain MO-1)</name>
    <dbReference type="NCBI Taxonomy" id="451514"/>
    <lineage>
        <taxon>Bacteria</taxon>
        <taxon>Pseudomonadati</taxon>
        <taxon>Pseudomonadota</taxon>
        <taxon>Magnetococcia</taxon>
        <taxon>Magnetococcales</taxon>
        <taxon>Magnetococcaceae</taxon>
        <taxon>Magnetococcus</taxon>
    </lineage>
</organism>
<dbReference type="PROSITE" id="PS50885">
    <property type="entry name" value="HAMP"/>
    <property type="match status" value="1"/>
</dbReference>
<dbReference type="PROSITE" id="PS50109">
    <property type="entry name" value="HIS_KIN"/>
    <property type="match status" value="1"/>
</dbReference>
<keyword evidence="8" id="KW-0547">Nucleotide-binding</keyword>
<evidence type="ECO:0000256" key="10">
    <source>
        <dbReference type="ARBA" id="ARBA00022840"/>
    </source>
</evidence>
<keyword evidence="6 18" id="KW-0808">Transferase</keyword>
<dbReference type="SMART" id="SM00388">
    <property type="entry name" value="HisKA"/>
    <property type="match status" value="1"/>
</dbReference>
<evidence type="ECO:0000259" key="16">
    <source>
        <dbReference type="PROSITE" id="PS50112"/>
    </source>
</evidence>